<dbReference type="InterPro" id="IPR036291">
    <property type="entry name" value="NAD(P)-bd_dom_sf"/>
</dbReference>
<evidence type="ECO:0000313" key="1">
    <source>
        <dbReference type="EMBL" id="TWU73195.1"/>
    </source>
</evidence>
<name>A0A5C6G5N1_METRR</name>
<sequence length="85" mass="8960">MTGNLVLLTGATGMIGFKTLALLLEDGYAVRAAVRTQAGFDKISSLPSVQKYRSQLTSFIVPEITVPGAYDEAVKGVKPLESNGS</sequence>
<accession>A0A5C6G5N1</accession>
<evidence type="ECO:0008006" key="3">
    <source>
        <dbReference type="Google" id="ProtNLM"/>
    </source>
</evidence>
<gene>
    <name evidence="1" type="ORF">ED733_004315</name>
</gene>
<reference evidence="2" key="1">
    <citation type="submission" date="2018-12" db="EMBL/GenBank/DDBJ databases">
        <title>The complete genome of Metarhizium rileyi, a key fungal pathogen of Lepidoptera.</title>
        <authorList>
            <person name="Binneck E."/>
            <person name="Lastra C.C.L."/>
            <person name="Sosa-Gomez D.R."/>
        </authorList>
    </citation>
    <scope>NUCLEOTIDE SEQUENCE [LARGE SCALE GENOMIC DNA]</scope>
    <source>
        <strain evidence="2">Cep018-CH2</strain>
    </source>
</reference>
<comment type="caution">
    <text evidence="1">The sequence shown here is derived from an EMBL/GenBank/DDBJ whole genome shotgun (WGS) entry which is preliminary data.</text>
</comment>
<dbReference type="Proteomes" id="UP000317257">
    <property type="component" value="Unassembled WGS sequence"/>
</dbReference>
<proteinExistence type="predicted"/>
<dbReference type="SUPFAM" id="SSF51735">
    <property type="entry name" value="NAD(P)-binding Rossmann-fold domains"/>
    <property type="match status" value="1"/>
</dbReference>
<dbReference type="Gene3D" id="3.40.50.720">
    <property type="entry name" value="NAD(P)-binding Rossmann-like Domain"/>
    <property type="match status" value="1"/>
</dbReference>
<organism evidence="1 2">
    <name type="scientific">Metarhizium rileyi (strain RCEF 4871)</name>
    <name type="common">Nomuraea rileyi</name>
    <dbReference type="NCBI Taxonomy" id="1649241"/>
    <lineage>
        <taxon>Eukaryota</taxon>
        <taxon>Fungi</taxon>
        <taxon>Dikarya</taxon>
        <taxon>Ascomycota</taxon>
        <taxon>Pezizomycotina</taxon>
        <taxon>Sordariomycetes</taxon>
        <taxon>Hypocreomycetidae</taxon>
        <taxon>Hypocreales</taxon>
        <taxon>Clavicipitaceae</taxon>
        <taxon>Metarhizium</taxon>
    </lineage>
</organism>
<protein>
    <recommendedName>
        <fullName evidence="3">NmrA-like domain-containing protein</fullName>
    </recommendedName>
</protein>
<dbReference type="AlphaFoldDB" id="A0A5C6G5N1"/>
<evidence type="ECO:0000313" key="2">
    <source>
        <dbReference type="Proteomes" id="UP000317257"/>
    </source>
</evidence>
<dbReference type="EMBL" id="SBHS01000020">
    <property type="protein sequence ID" value="TWU73195.1"/>
    <property type="molecule type" value="Genomic_DNA"/>
</dbReference>